<protein>
    <recommendedName>
        <fullName evidence="3">aldehyde dehydrogenase (NAD(+))</fullName>
        <ecNumber evidence="3">1.2.1.3</ecNumber>
    </recommendedName>
</protein>
<evidence type="ECO:0000256" key="6">
    <source>
        <dbReference type="RuleBase" id="RU003345"/>
    </source>
</evidence>
<evidence type="ECO:0000256" key="2">
    <source>
        <dbReference type="ARBA" id="ARBA00023002"/>
    </source>
</evidence>
<feature type="domain" description="Aldehyde dehydrogenase" evidence="7">
    <location>
        <begin position="27"/>
        <end position="479"/>
    </location>
</feature>
<evidence type="ECO:0000313" key="8">
    <source>
        <dbReference type="EMBL" id="KAK7715684.1"/>
    </source>
</evidence>
<sequence>MAQPTDYKLGDFETFRNVIDNELSATAKTTRAVNPSNEEQLAEVPVSTQEDVDRAVAAAKAAFPSWSALSQDDRAAYLAKFADAIEANQEGFAPLLGKETGKPLQSAGMEFLFLIHQIRDTIKRHRLSEETIEDTDELSVVIRHVPLGVGVGIVPWNFPMLLGVVKLVAALLVGNTFIWKPSPFSPYTALKVGEVGAKIFPKGVFQVLSGEEDLGPMFTAHPDVAKISFTGSVASGKRVAAACAPTLKRVSLELGGNDAAIVCPDVDIAAVVPKIASIALMNTGQVCLCIKRVYVHEDIYDAFLAAFVDFVKTLKSGGPADAEAVLGPTQNSMQYAKLLDLYSSISKEGWNVVLGGEPAAPKKGGGFYLPTTVVDNPPENSRLVADEQFGPIVPLLKWSDEDDVIRRANASLMGLGGSVWSKDVQRAERLTRRLEAGTVWVNTHFEVGPQASFGGHKESGIGVESGLAGLKGWCNPQTVWVRK</sequence>
<dbReference type="InterPro" id="IPR029510">
    <property type="entry name" value="Ald_DH_CS_GLU"/>
</dbReference>
<dbReference type="SUPFAM" id="SSF53720">
    <property type="entry name" value="ALDH-like"/>
    <property type="match status" value="1"/>
</dbReference>
<evidence type="ECO:0000259" key="7">
    <source>
        <dbReference type="Pfam" id="PF00171"/>
    </source>
</evidence>
<dbReference type="EMBL" id="JAKNSF020000106">
    <property type="protein sequence ID" value="KAK7715684.1"/>
    <property type="molecule type" value="Genomic_DNA"/>
</dbReference>
<dbReference type="InterPro" id="IPR015590">
    <property type="entry name" value="Aldehyde_DH_dom"/>
</dbReference>
<comment type="catalytic activity">
    <reaction evidence="4">
        <text>an aldehyde + NAD(+) + H2O = a carboxylate + NADH + 2 H(+)</text>
        <dbReference type="Rhea" id="RHEA:16185"/>
        <dbReference type="ChEBI" id="CHEBI:15377"/>
        <dbReference type="ChEBI" id="CHEBI:15378"/>
        <dbReference type="ChEBI" id="CHEBI:17478"/>
        <dbReference type="ChEBI" id="CHEBI:29067"/>
        <dbReference type="ChEBI" id="CHEBI:57540"/>
        <dbReference type="ChEBI" id="CHEBI:57945"/>
        <dbReference type="EC" id="1.2.1.3"/>
    </reaction>
</comment>
<evidence type="ECO:0000313" key="9">
    <source>
        <dbReference type="Proteomes" id="UP001430848"/>
    </source>
</evidence>
<dbReference type="EC" id="1.2.1.3" evidence="3"/>
<dbReference type="Pfam" id="PF00171">
    <property type="entry name" value="Aldedh"/>
    <property type="match status" value="1"/>
</dbReference>
<dbReference type="PROSITE" id="PS00070">
    <property type="entry name" value="ALDEHYDE_DEHYDR_CYS"/>
    <property type="match status" value="1"/>
</dbReference>
<dbReference type="InterPro" id="IPR016163">
    <property type="entry name" value="Ald_DH_C"/>
</dbReference>
<accession>A0ABR1NUI1</accession>
<proteinExistence type="inferred from homology"/>
<evidence type="ECO:0000256" key="4">
    <source>
        <dbReference type="ARBA" id="ARBA00049194"/>
    </source>
</evidence>
<comment type="similarity">
    <text evidence="1 6">Belongs to the aldehyde dehydrogenase family.</text>
</comment>
<keyword evidence="2 6" id="KW-0560">Oxidoreductase</keyword>
<dbReference type="InterPro" id="IPR044086">
    <property type="entry name" value="LUC3-like"/>
</dbReference>
<feature type="active site" evidence="5">
    <location>
        <position position="253"/>
    </location>
</feature>
<dbReference type="InterPro" id="IPR016160">
    <property type="entry name" value="Ald_DH_CS_CYS"/>
</dbReference>
<evidence type="ECO:0000256" key="3">
    <source>
        <dbReference type="ARBA" id="ARBA00024226"/>
    </source>
</evidence>
<evidence type="ECO:0000256" key="1">
    <source>
        <dbReference type="ARBA" id="ARBA00009986"/>
    </source>
</evidence>
<dbReference type="PROSITE" id="PS00687">
    <property type="entry name" value="ALDEHYDE_DEHYDR_GLU"/>
    <property type="match status" value="1"/>
</dbReference>
<comment type="caution">
    <text evidence="8">The sequence shown here is derived from an EMBL/GenBank/DDBJ whole genome shotgun (WGS) entry which is preliminary data.</text>
</comment>
<name>A0ABR1NUI1_DIAER</name>
<dbReference type="CDD" id="cd07106">
    <property type="entry name" value="ALDH_AldA-AAD23400"/>
    <property type="match status" value="1"/>
</dbReference>
<dbReference type="InterPro" id="IPR016162">
    <property type="entry name" value="Ald_DH_N"/>
</dbReference>
<gene>
    <name evidence="8" type="ORF">SLS63_011360</name>
</gene>
<keyword evidence="9" id="KW-1185">Reference proteome</keyword>
<organism evidence="8 9">
    <name type="scientific">Diaporthe eres</name>
    <name type="common">Phomopsis oblonga</name>
    <dbReference type="NCBI Taxonomy" id="83184"/>
    <lineage>
        <taxon>Eukaryota</taxon>
        <taxon>Fungi</taxon>
        <taxon>Dikarya</taxon>
        <taxon>Ascomycota</taxon>
        <taxon>Pezizomycotina</taxon>
        <taxon>Sordariomycetes</taxon>
        <taxon>Sordariomycetidae</taxon>
        <taxon>Diaporthales</taxon>
        <taxon>Diaporthaceae</taxon>
        <taxon>Diaporthe</taxon>
        <taxon>Diaporthe eres species complex</taxon>
    </lineage>
</organism>
<dbReference type="InterPro" id="IPR016161">
    <property type="entry name" value="Ald_DH/histidinol_DH"/>
</dbReference>
<dbReference type="PANTHER" id="PTHR11699">
    <property type="entry name" value="ALDEHYDE DEHYDROGENASE-RELATED"/>
    <property type="match status" value="1"/>
</dbReference>
<evidence type="ECO:0000256" key="5">
    <source>
        <dbReference type="PROSITE-ProRule" id="PRU10007"/>
    </source>
</evidence>
<dbReference type="Proteomes" id="UP001430848">
    <property type="component" value="Unassembled WGS sequence"/>
</dbReference>
<dbReference type="Gene3D" id="3.40.309.10">
    <property type="entry name" value="Aldehyde Dehydrogenase, Chain A, domain 2"/>
    <property type="match status" value="1"/>
</dbReference>
<dbReference type="Gene3D" id="3.40.605.10">
    <property type="entry name" value="Aldehyde Dehydrogenase, Chain A, domain 1"/>
    <property type="match status" value="1"/>
</dbReference>
<reference evidence="8 9" key="1">
    <citation type="submission" date="2024-02" db="EMBL/GenBank/DDBJ databases">
        <title>De novo assembly and annotation of 12 fungi associated with fruit tree decline syndrome in Ontario, Canada.</title>
        <authorList>
            <person name="Sulman M."/>
            <person name="Ellouze W."/>
            <person name="Ilyukhin E."/>
        </authorList>
    </citation>
    <scope>NUCLEOTIDE SEQUENCE [LARGE SCALE GENOMIC DNA]</scope>
    <source>
        <strain evidence="8 9">M169</strain>
    </source>
</reference>